<keyword evidence="8 15" id="KW-1133">Transmembrane helix</keyword>
<dbReference type="InterPro" id="IPR013112">
    <property type="entry name" value="FAD-bd_8"/>
</dbReference>
<dbReference type="PANTHER" id="PTHR32361">
    <property type="entry name" value="FERRIC/CUPRIC REDUCTASE TRANSMEMBRANE COMPONENT"/>
    <property type="match status" value="1"/>
</dbReference>
<evidence type="ECO:0000256" key="14">
    <source>
        <dbReference type="SAM" id="MobiDB-lite"/>
    </source>
</evidence>
<feature type="transmembrane region" description="Helical" evidence="15">
    <location>
        <begin position="107"/>
        <end position="124"/>
    </location>
</feature>
<name>A0AA40D3W3_9PEZI</name>
<accession>A0AA40D3W3</accession>
<keyword evidence="18" id="KW-1185">Reference proteome</keyword>
<keyword evidence="10" id="KW-0406">Ion transport</keyword>
<evidence type="ECO:0000313" key="17">
    <source>
        <dbReference type="EMBL" id="KAK0661671.1"/>
    </source>
</evidence>
<evidence type="ECO:0000256" key="7">
    <source>
        <dbReference type="ARBA" id="ARBA00022982"/>
    </source>
</evidence>
<evidence type="ECO:0000256" key="10">
    <source>
        <dbReference type="ARBA" id="ARBA00023065"/>
    </source>
</evidence>
<dbReference type="GO" id="GO:0015677">
    <property type="term" value="P:copper ion import"/>
    <property type="evidence" value="ECO:0007669"/>
    <property type="project" value="TreeGrafter"/>
</dbReference>
<keyword evidence="12" id="KW-0325">Glycoprotein</keyword>
<evidence type="ECO:0000256" key="9">
    <source>
        <dbReference type="ARBA" id="ARBA00023002"/>
    </source>
</evidence>
<dbReference type="SUPFAM" id="SSF52343">
    <property type="entry name" value="Ferredoxin reductase-like, C-terminal NADP-linked domain"/>
    <property type="match status" value="1"/>
</dbReference>
<evidence type="ECO:0000256" key="15">
    <source>
        <dbReference type="SAM" id="Phobius"/>
    </source>
</evidence>
<feature type="domain" description="FAD-binding FR-type" evidence="16">
    <location>
        <begin position="307"/>
        <end position="418"/>
    </location>
</feature>
<reference evidence="17" key="1">
    <citation type="submission" date="2023-06" db="EMBL/GenBank/DDBJ databases">
        <title>Genome-scale phylogeny and comparative genomics of the fungal order Sordariales.</title>
        <authorList>
            <consortium name="Lawrence Berkeley National Laboratory"/>
            <person name="Hensen N."/>
            <person name="Bonometti L."/>
            <person name="Westerberg I."/>
            <person name="Brannstrom I.O."/>
            <person name="Guillou S."/>
            <person name="Cros-Aarteil S."/>
            <person name="Calhoun S."/>
            <person name="Haridas S."/>
            <person name="Kuo A."/>
            <person name="Mondo S."/>
            <person name="Pangilinan J."/>
            <person name="Riley R."/>
            <person name="Labutti K."/>
            <person name="Andreopoulos B."/>
            <person name="Lipzen A."/>
            <person name="Chen C."/>
            <person name="Yanf M."/>
            <person name="Daum C."/>
            <person name="Ng V."/>
            <person name="Clum A."/>
            <person name="Steindorff A."/>
            <person name="Ohm R."/>
            <person name="Martin F."/>
            <person name="Silar P."/>
            <person name="Natvig D."/>
            <person name="Lalanne C."/>
            <person name="Gautier V."/>
            <person name="Ament-Velasquez S.L."/>
            <person name="Kruys A."/>
            <person name="Hutchinson M.I."/>
            <person name="Powell A.J."/>
            <person name="Barry K."/>
            <person name="Miller A.N."/>
            <person name="Grigoriev I.V."/>
            <person name="Debuchy R."/>
            <person name="Gladieux P."/>
            <person name="Thoren M.H."/>
            <person name="Johannesson H."/>
        </authorList>
    </citation>
    <scope>NUCLEOTIDE SEQUENCE</scope>
    <source>
        <strain evidence="17">CBS 307.81</strain>
    </source>
</reference>
<evidence type="ECO:0000256" key="6">
    <source>
        <dbReference type="ARBA" id="ARBA00022692"/>
    </source>
</evidence>
<evidence type="ECO:0000313" key="18">
    <source>
        <dbReference type="Proteomes" id="UP001174997"/>
    </source>
</evidence>
<evidence type="ECO:0000259" key="16">
    <source>
        <dbReference type="PROSITE" id="PS51384"/>
    </source>
</evidence>
<dbReference type="InterPro" id="IPR017927">
    <property type="entry name" value="FAD-bd_FR_type"/>
</dbReference>
<dbReference type="PANTHER" id="PTHR32361:SF9">
    <property type="entry name" value="FERRIC REDUCTASE TRANSMEMBRANE COMPONENT 3-RELATED"/>
    <property type="match status" value="1"/>
</dbReference>
<dbReference type="SFLD" id="SFLDS00052">
    <property type="entry name" value="Ferric_Reductase_Domain"/>
    <property type="match status" value="1"/>
</dbReference>
<dbReference type="CDD" id="cd06186">
    <property type="entry name" value="NOX_Duox_like_FAD_NADP"/>
    <property type="match status" value="1"/>
</dbReference>
<dbReference type="Pfam" id="PF01794">
    <property type="entry name" value="Ferric_reduct"/>
    <property type="match status" value="1"/>
</dbReference>
<evidence type="ECO:0000256" key="5">
    <source>
        <dbReference type="ARBA" id="ARBA00022475"/>
    </source>
</evidence>
<evidence type="ECO:0000256" key="12">
    <source>
        <dbReference type="ARBA" id="ARBA00023180"/>
    </source>
</evidence>
<dbReference type="GO" id="GO:0005886">
    <property type="term" value="C:plasma membrane"/>
    <property type="evidence" value="ECO:0007669"/>
    <property type="project" value="UniProtKB-SubCell"/>
</dbReference>
<dbReference type="InterPro" id="IPR039261">
    <property type="entry name" value="FNR_nucleotide-bd"/>
</dbReference>
<dbReference type="Pfam" id="PF08030">
    <property type="entry name" value="NAD_binding_6"/>
    <property type="match status" value="1"/>
</dbReference>
<keyword evidence="6 15" id="KW-0812">Transmembrane</keyword>
<feature type="transmembrane region" description="Helical" evidence="15">
    <location>
        <begin position="219"/>
        <end position="238"/>
    </location>
</feature>
<keyword evidence="9" id="KW-0560">Oxidoreductase</keyword>
<evidence type="ECO:0000256" key="8">
    <source>
        <dbReference type="ARBA" id="ARBA00022989"/>
    </source>
</evidence>
<dbReference type="GO" id="GO:0006879">
    <property type="term" value="P:intracellular iron ion homeostasis"/>
    <property type="evidence" value="ECO:0007669"/>
    <property type="project" value="TreeGrafter"/>
</dbReference>
<comment type="subcellular location">
    <subcellularLocation>
        <location evidence="1">Cell membrane</location>
        <topology evidence="1">Multi-pass membrane protein</topology>
    </subcellularLocation>
</comment>
<dbReference type="PROSITE" id="PS51384">
    <property type="entry name" value="FAD_FR"/>
    <property type="match status" value="1"/>
</dbReference>
<feature type="transmembrane region" description="Helical" evidence="15">
    <location>
        <begin position="245"/>
        <end position="265"/>
    </location>
</feature>
<dbReference type="Proteomes" id="UP001174997">
    <property type="component" value="Unassembled WGS sequence"/>
</dbReference>
<comment type="similarity">
    <text evidence="2">Belongs to the ferric reductase (FRE) family.</text>
</comment>
<protein>
    <recommendedName>
        <fullName evidence="3">ferric-chelate reductase (NADPH)</fullName>
        <ecNumber evidence="3">1.16.1.9</ecNumber>
    </recommendedName>
</protein>
<dbReference type="GO" id="GO:0052851">
    <property type="term" value="F:ferric-chelate reductase (NADPH) activity"/>
    <property type="evidence" value="ECO:0007669"/>
    <property type="project" value="UniProtKB-EC"/>
</dbReference>
<dbReference type="InterPro" id="IPR013121">
    <property type="entry name" value="Fe_red_NAD-bd_6"/>
</dbReference>
<dbReference type="Gene3D" id="2.40.30.10">
    <property type="entry name" value="Translation factors"/>
    <property type="match status" value="1"/>
</dbReference>
<comment type="catalytic activity">
    <reaction evidence="13">
        <text>2 a Fe(II)-siderophore + NADP(+) + H(+) = 2 a Fe(III)-siderophore + NADPH</text>
        <dbReference type="Rhea" id="RHEA:28795"/>
        <dbReference type="Rhea" id="RHEA-COMP:11342"/>
        <dbReference type="Rhea" id="RHEA-COMP:11344"/>
        <dbReference type="ChEBI" id="CHEBI:15378"/>
        <dbReference type="ChEBI" id="CHEBI:29033"/>
        <dbReference type="ChEBI" id="CHEBI:29034"/>
        <dbReference type="ChEBI" id="CHEBI:57783"/>
        <dbReference type="ChEBI" id="CHEBI:58349"/>
        <dbReference type="EC" id="1.16.1.9"/>
    </reaction>
</comment>
<feature type="transmembrane region" description="Helical" evidence="15">
    <location>
        <begin position="144"/>
        <end position="169"/>
    </location>
</feature>
<evidence type="ECO:0000256" key="11">
    <source>
        <dbReference type="ARBA" id="ARBA00023136"/>
    </source>
</evidence>
<comment type="caution">
    <text evidence="17">The sequence shown here is derived from an EMBL/GenBank/DDBJ whole genome shotgun (WGS) entry which is preliminary data.</text>
</comment>
<dbReference type="EMBL" id="JAULSY010000148">
    <property type="protein sequence ID" value="KAK0661671.1"/>
    <property type="molecule type" value="Genomic_DNA"/>
</dbReference>
<dbReference type="GO" id="GO:0006826">
    <property type="term" value="P:iron ion transport"/>
    <property type="evidence" value="ECO:0007669"/>
    <property type="project" value="UniProtKB-ARBA"/>
</dbReference>
<evidence type="ECO:0000256" key="13">
    <source>
        <dbReference type="ARBA" id="ARBA00048483"/>
    </source>
</evidence>
<dbReference type="InterPro" id="IPR017938">
    <property type="entry name" value="Riboflavin_synthase-like_b-brl"/>
</dbReference>
<dbReference type="Gene3D" id="3.40.50.80">
    <property type="entry name" value="Nucleotide-binding domain of ferredoxin-NADP reductase (FNR) module"/>
    <property type="match status" value="1"/>
</dbReference>
<dbReference type="InterPro" id="IPR051410">
    <property type="entry name" value="Ferric/Cupric_Reductase"/>
</dbReference>
<organism evidence="17 18">
    <name type="scientific">Cercophora samala</name>
    <dbReference type="NCBI Taxonomy" id="330535"/>
    <lineage>
        <taxon>Eukaryota</taxon>
        <taxon>Fungi</taxon>
        <taxon>Dikarya</taxon>
        <taxon>Ascomycota</taxon>
        <taxon>Pezizomycotina</taxon>
        <taxon>Sordariomycetes</taxon>
        <taxon>Sordariomycetidae</taxon>
        <taxon>Sordariales</taxon>
        <taxon>Lasiosphaeriaceae</taxon>
        <taxon>Cercophora</taxon>
    </lineage>
</organism>
<evidence type="ECO:0000256" key="2">
    <source>
        <dbReference type="ARBA" id="ARBA00006278"/>
    </source>
</evidence>
<dbReference type="Pfam" id="PF08022">
    <property type="entry name" value="FAD_binding_8"/>
    <property type="match status" value="1"/>
</dbReference>
<dbReference type="InterPro" id="IPR013130">
    <property type="entry name" value="Fe3_Rdtase_TM_dom"/>
</dbReference>
<dbReference type="EC" id="1.16.1.9" evidence="3"/>
<keyword evidence="11 15" id="KW-0472">Membrane</keyword>
<feature type="transmembrane region" description="Helical" evidence="15">
    <location>
        <begin position="29"/>
        <end position="49"/>
    </location>
</feature>
<sequence>MDHEHGSHGGGGTGNTTYAVTNEELARRFWYIVAAFVGAFLICRIINWYKLERRLRRHTSSSVQSPTKPDTAFLELWATLTAVVREVSYPQLYVPARGFSWLTPPPVGRVVVLLVYWIIVIYMATDGAIFPDVFHWERIGYRNAWVTVTQLPLLYLLSSKCNVLGFIMGISHERLNWLHRWVARTMLATGAVHGFYFYADWARSELVDYQIKMMPMIKYGFGAWGLLLWACVSGLAPLRRFSYEFFVLQHIVTAVLLLWLIYLHIPVDARYNLWLAIAALCLDRFCRTVMLAWQNVKVFPDKKKCAGGQRIGHQAQLRAVGDSITVVTIKDVHFKWRAGQHLYLWMPRVGIAEAHPYTIACAHQLPETCICNSIQLVVRKHGGFSKRLHDFATKAQSTGKKERLTVFVSGPYGEPPRWDIYETIVLISASTGASFTLPILESVLRFKGTTCVKRIDFLLTTKQGEEIDFYVTRLHEFIEHAKDTGIELNVHIAVTRGPTWFPINQDGVTADSSSGSSTGTNFVAGKKAANEKITGQRPLPSPNDIEQTAAAVPAERKRSSNASTDSHVFYSSVRPDIGAYIRGPVEATGGETSVVVCGGPSLVARTRNCVASLSDERAVHKGTGAQGIQLFVEEYSF</sequence>
<gene>
    <name evidence="17" type="ORF">QBC41DRAFT_33420</name>
</gene>
<dbReference type="SFLD" id="SFLDG01168">
    <property type="entry name" value="Ferric_reductase_subgroup_(FRE"/>
    <property type="match status" value="1"/>
</dbReference>
<feature type="region of interest" description="Disordered" evidence="14">
    <location>
        <begin position="530"/>
        <end position="563"/>
    </location>
</feature>
<proteinExistence type="inferred from homology"/>
<feature type="transmembrane region" description="Helical" evidence="15">
    <location>
        <begin position="181"/>
        <end position="199"/>
    </location>
</feature>
<dbReference type="AlphaFoldDB" id="A0AA40D3W3"/>
<evidence type="ECO:0000256" key="3">
    <source>
        <dbReference type="ARBA" id="ARBA00012668"/>
    </source>
</evidence>
<evidence type="ECO:0000256" key="4">
    <source>
        <dbReference type="ARBA" id="ARBA00022448"/>
    </source>
</evidence>
<evidence type="ECO:0000256" key="1">
    <source>
        <dbReference type="ARBA" id="ARBA00004651"/>
    </source>
</evidence>
<keyword evidence="7" id="KW-0249">Electron transport</keyword>
<dbReference type="SUPFAM" id="SSF63380">
    <property type="entry name" value="Riboflavin synthase domain-like"/>
    <property type="match status" value="1"/>
</dbReference>
<keyword evidence="4" id="KW-0813">Transport</keyword>
<keyword evidence="5" id="KW-1003">Cell membrane</keyword>